<gene>
    <name evidence="1" type="ORF">I9054_006790</name>
</gene>
<dbReference type="RefSeq" id="WP_058968817.1">
    <property type="nucleotide sequence ID" value="NZ_BKNL01000099.1"/>
</dbReference>
<organism evidence="1 2">
    <name type="scientific">Acinetobacter bereziniae</name>
    <name type="common">Acinetobacter genomosp. 10</name>
    <dbReference type="NCBI Taxonomy" id="106648"/>
    <lineage>
        <taxon>Bacteria</taxon>
        <taxon>Pseudomonadati</taxon>
        <taxon>Pseudomonadota</taxon>
        <taxon>Gammaproteobacteria</taxon>
        <taxon>Moraxellales</taxon>
        <taxon>Moraxellaceae</taxon>
        <taxon>Acinetobacter</taxon>
    </lineage>
</organism>
<reference evidence="1" key="1">
    <citation type="submission" date="2022-02" db="EMBL/GenBank/DDBJ databases">
        <title>Characterization of Tn125 harboring carbapenem-resistant Acinetobacter bereziniae clinical isolates.</title>
        <authorList>
            <person name="Wong N.-K."/>
            <person name="Pan Q."/>
        </authorList>
    </citation>
    <scope>NUCLEOTIDE SEQUENCE</scope>
    <source>
        <strain evidence="1">GD03393</strain>
    </source>
</reference>
<dbReference type="EMBL" id="CP092085">
    <property type="protein sequence ID" value="UUN99152.1"/>
    <property type="molecule type" value="Genomic_DNA"/>
</dbReference>
<proteinExistence type="predicted"/>
<protein>
    <submittedName>
        <fullName evidence="1">Uncharacterized protein</fullName>
    </submittedName>
</protein>
<sequence>MNDIEILYKSLNERRRPEDIAEIIRKLIGSDLNAHERQILERAARYALVRKSIAYTSMPEHFRVIVGAQKQVNTANTLFHFQPMAELDYCKTDDINPLLQQIEATLFKKVGHNDFVQDRLNKNERDHRQLQLSKRQYNKKWRLAKRIEKKQQTIQKELQKLEYEKIAKHGFAHHLGYNDFIQDLNSACFIAYYTARCNLRSVFTNTSQEQPFDEICEMLLTRCNDYQTTNWWAIAQVYITPEVLEKLSEVQKGNLLGKWTSALENIAHFLRVLWQNNDIDRQTMIVKRGNDSSTWNHAAGAWNKARDQWMQLIYALGLDSILDEICFGKVLRLMAADVAAWHFQSGGKLDPNTLVWSQLPLPWEVIQGQAVCTKTNVIKQCFAVSLDPEKSGWIAPKLHGIVAFKPTPELVHGVAINHPFLASILKRYKFFSGKW</sequence>
<accession>A0A8I1DEW9</accession>
<dbReference type="Proteomes" id="UP000644140">
    <property type="component" value="Chromosome"/>
</dbReference>
<evidence type="ECO:0000313" key="2">
    <source>
        <dbReference type="Proteomes" id="UP000644140"/>
    </source>
</evidence>
<dbReference type="AlphaFoldDB" id="A0A8I1DEW9"/>
<evidence type="ECO:0000313" key="1">
    <source>
        <dbReference type="EMBL" id="UUN99152.1"/>
    </source>
</evidence>
<name>A0A8I1DEW9_ACIBZ</name>